<sequence length="730" mass="81672">MVDDEAERKRVRDALIARLLEERHQQLELQRRRDDARAAASSAAAAAALLPPSAWEAQLDRQERRLERDLLAPLPLDEWAGWSRDAAAEIPSLDAQLEAATREAAALEAEAAALGAAGERELAALGEAGAAQLDAIGHAARCAAASDDSPPPTPPPPPPASAPRNRADECTFRPKINQKSARMAAAAREGDCYARLASQRAEEFARREHRRMESEKERLAECTFTPRINQKTRRSSSDSAEKEQTPRVGPPNPNIEAAERLHLEADRRVAMRERSRVASEQWELSSYSFAPHINPTSSQLAALGAADAKPLHERLEEVQARRDANRAALRQRVEEEADSTFRPRINPLSAALAAQLFKEASPTPLSAAERLAAEAAAAEERRAQRELQRQERLAKECTFRPAVNEVSKLVVAAEHEGKSVFERLALHAEEMEHKRQARMDLVRREEANLFKPTIADSTDILLSARYDRLHESRLEMIDRLSYVDAQRRLAVSEQLQERHFKQWSHKPTIDAISARLARPKTDAELSSNRRAQAAKESLLKQRDEQLKLECTFKPKLDERSAALAAKASGRALHPTDTDSVLERVAQQARDREAKLERLRKEKQAAELKECTFAPKVREHKKEKGDAAAAGGDVTVRGLGRYMELKQMAREQAEALRQREQKAFILEPCARNQPYTVPEPFKMHEGGEAATERTARMLKEVEQARQAECTFHPKTNEASTKQLIKRASSML</sequence>
<name>A0AB34IDH8_PRYPA</name>
<feature type="compositionally biased region" description="Pro residues" evidence="2">
    <location>
        <begin position="149"/>
        <end position="161"/>
    </location>
</feature>
<protein>
    <submittedName>
        <fullName evidence="3">Uncharacterized protein</fullName>
    </submittedName>
</protein>
<keyword evidence="1" id="KW-0175">Coiled coil</keyword>
<accession>A0AB34IDH8</accession>
<feature type="compositionally biased region" description="Basic and acidic residues" evidence="2">
    <location>
        <begin position="207"/>
        <end position="220"/>
    </location>
</feature>
<reference evidence="3 4" key="1">
    <citation type="journal article" date="2024" name="Science">
        <title>Giant polyketide synthase enzymes in the biosynthesis of giant marine polyether toxins.</title>
        <authorList>
            <person name="Fallon T.R."/>
            <person name="Shende V.V."/>
            <person name="Wierzbicki I.H."/>
            <person name="Pendleton A.L."/>
            <person name="Watervoot N.F."/>
            <person name="Auber R.P."/>
            <person name="Gonzalez D.J."/>
            <person name="Wisecaver J.H."/>
            <person name="Moore B.S."/>
        </authorList>
    </citation>
    <scope>NUCLEOTIDE SEQUENCE [LARGE SCALE GENOMIC DNA]</scope>
    <source>
        <strain evidence="3 4">12B1</strain>
    </source>
</reference>
<organism evidence="3 4">
    <name type="scientific">Prymnesium parvum</name>
    <name type="common">Toxic golden alga</name>
    <dbReference type="NCBI Taxonomy" id="97485"/>
    <lineage>
        <taxon>Eukaryota</taxon>
        <taxon>Haptista</taxon>
        <taxon>Haptophyta</taxon>
        <taxon>Prymnesiophyceae</taxon>
        <taxon>Prymnesiales</taxon>
        <taxon>Prymnesiaceae</taxon>
        <taxon>Prymnesium</taxon>
    </lineage>
</organism>
<evidence type="ECO:0000313" key="4">
    <source>
        <dbReference type="Proteomes" id="UP001515480"/>
    </source>
</evidence>
<feature type="coiled-coil region" evidence="1">
    <location>
        <begin position="368"/>
        <end position="396"/>
    </location>
</feature>
<evidence type="ECO:0000313" key="3">
    <source>
        <dbReference type="EMBL" id="KAL1496322.1"/>
    </source>
</evidence>
<feature type="region of interest" description="Disordered" evidence="2">
    <location>
        <begin position="207"/>
        <end position="256"/>
    </location>
</feature>
<dbReference type="AlphaFoldDB" id="A0AB34IDH8"/>
<feature type="compositionally biased region" description="Basic and acidic residues" evidence="2">
    <location>
        <begin position="235"/>
        <end position="245"/>
    </location>
</feature>
<feature type="coiled-coil region" evidence="1">
    <location>
        <begin position="581"/>
        <end position="608"/>
    </location>
</feature>
<keyword evidence="4" id="KW-1185">Reference proteome</keyword>
<proteinExistence type="predicted"/>
<dbReference type="PANTHER" id="PTHR37028">
    <property type="entry name" value="UNNAMED PRODUCT-RELATED"/>
    <property type="match status" value="1"/>
</dbReference>
<dbReference type="EMBL" id="JBGBPQ010000029">
    <property type="protein sequence ID" value="KAL1496322.1"/>
    <property type="molecule type" value="Genomic_DNA"/>
</dbReference>
<dbReference type="Proteomes" id="UP001515480">
    <property type="component" value="Unassembled WGS sequence"/>
</dbReference>
<evidence type="ECO:0000256" key="1">
    <source>
        <dbReference type="SAM" id="Coils"/>
    </source>
</evidence>
<dbReference type="PANTHER" id="PTHR37028:SF4">
    <property type="entry name" value="ALMS MOTIF DOMAIN-CONTAINING PROTEIN"/>
    <property type="match status" value="1"/>
</dbReference>
<feature type="coiled-coil region" evidence="1">
    <location>
        <begin position="90"/>
        <end position="117"/>
    </location>
</feature>
<feature type="region of interest" description="Disordered" evidence="2">
    <location>
        <begin position="141"/>
        <end position="183"/>
    </location>
</feature>
<gene>
    <name evidence="3" type="ORF">AB1Y20_016279</name>
</gene>
<evidence type="ECO:0000256" key="2">
    <source>
        <dbReference type="SAM" id="MobiDB-lite"/>
    </source>
</evidence>
<comment type="caution">
    <text evidence="3">The sequence shown here is derived from an EMBL/GenBank/DDBJ whole genome shotgun (WGS) entry which is preliminary data.</text>
</comment>